<feature type="non-terminal residue" evidence="2">
    <location>
        <position position="1"/>
    </location>
</feature>
<feature type="domain" description="Transposase DDE" evidence="1">
    <location>
        <begin position="10"/>
        <end position="74"/>
    </location>
</feature>
<protein>
    <submittedName>
        <fullName evidence="2">IS5/IS1182 family transposase</fullName>
    </submittedName>
</protein>
<keyword evidence="3" id="KW-1185">Reference proteome</keyword>
<dbReference type="Proteomes" id="UP000749010">
    <property type="component" value="Unassembled WGS sequence"/>
</dbReference>
<accession>A0ABX1TTZ1</accession>
<dbReference type="PANTHER" id="PTHR33408:SF2">
    <property type="entry name" value="TRANSPOSASE DDE DOMAIN-CONTAINING PROTEIN"/>
    <property type="match status" value="1"/>
</dbReference>
<dbReference type="RefSeq" id="WP_169066200.1">
    <property type="nucleotide sequence ID" value="NZ_SPMY01000022.1"/>
</dbReference>
<evidence type="ECO:0000313" key="3">
    <source>
        <dbReference type="Proteomes" id="UP000749010"/>
    </source>
</evidence>
<gene>
    <name evidence="2" type="ORF">E4Q23_08195</name>
</gene>
<proteinExistence type="predicted"/>
<dbReference type="InterPro" id="IPR025668">
    <property type="entry name" value="Tnp_DDE_dom"/>
</dbReference>
<name>A0ABX1TTZ1_9PROT</name>
<dbReference type="Pfam" id="PF13751">
    <property type="entry name" value="DDE_Tnp_1_6"/>
    <property type="match status" value="1"/>
</dbReference>
<evidence type="ECO:0000313" key="2">
    <source>
        <dbReference type="EMBL" id="NMQ27737.1"/>
    </source>
</evidence>
<dbReference type="PANTHER" id="PTHR33408">
    <property type="entry name" value="TRANSPOSASE"/>
    <property type="match status" value="1"/>
</dbReference>
<sequence length="79" mass="9003">APLPDNATPVQAMSHRLKTKDGRARYALRKQTIEPVFGIIKSVMGFRRFSLRGLKKVTGEWTLVCLAWNLKRLAVLRPQ</sequence>
<reference evidence="2 3" key="1">
    <citation type="submission" date="2019-03" db="EMBL/GenBank/DDBJ databases">
        <title>Metabolic reconstructions from genomes of highly enriched 'Candidatus Accumulibacter' and 'Candidatus Competibacter' bioreactor populations.</title>
        <authorList>
            <person name="Annavajhala M.K."/>
            <person name="Welles L."/>
            <person name="Abbas B."/>
            <person name="Sorokin D."/>
            <person name="Park H."/>
            <person name="Van Loosdrecht M."/>
            <person name="Chandran K."/>
        </authorList>
    </citation>
    <scope>NUCLEOTIDE SEQUENCE [LARGE SCALE GENOMIC DNA]</scope>
    <source>
        <strain evidence="2 3">SBR_S</strain>
    </source>
</reference>
<dbReference type="EMBL" id="SPMY01000022">
    <property type="protein sequence ID" value="NMQ27737.1"/>
    <property type="molecule type" value="Genomic_DNA"/>
</dbReference>
<evidence type="ECO:0000259" key="1">
    <source>
        <dbReference type="Pfam" id="PF13751"/>
    </source>
</evidence>
<comment type="caution">
    <text evidence="2">The sequence shown here is derived from an EMBL/GenBank/DDBJ whole genome shotgun (WGS) entry which is preliminary data.</text>
</comment>
<organism evidence="2 3">
    <name type="scientific">Candidatus Accumulibacter phosphatis</name>
    <dbReference type="NCBI Taxonomy" id="327160"/>
    <lineage>
        <taxon>Bacteria</taxon>
        <taxon>Pseudomonadati</taxon>
        <taxon>Pseudomonadota</taxon>
        <taxon>Betaproteobacteria</taxon>
        <taxon>Candidatus Accumulibacter</taxon>
    </lineage>
</organism>